<dbReference type="OrthoDB" id="272048at2759"/>
<name>A0A7G2CKZ5_9TRYP</name>
<keyword evidence="2" id="KW-0963">Cytoplasm</keyword>
<dbReference type="VEuPathDB" id="TriTrypDB:ADEAN_000674500"/>
<keyword evidence="5" id="KW-0175">Coiled coil</keyword>
<protein>
    <submittedName>
        <fullName evidence="6">Uncharacterized protein</fullName>
    </submittedName>
</protein>
<feature type="coiled-coil region" evidence="5">
    <location>
        <begin position="208"/>
        <end position="235"/>
    </location>
</feature>
<dbReference type="GO" id="GO:0005814">
    <property type="term" value="C:centriole"/>
    <property type="evidence" value="ECO:0007669"/>
    <property type="project" value="UniProtKB-SubCell"/>
</dbReference>
<accession>A0A7G2CKZ5</accession>
<dbReference type="InterPro" id="IPR051877">
    <property type="entry name" value="Centriole_BasalBody_StrucProt"/>
</dbReference>
<proteinExistence type="inferred from homology"/>
<evidence type="ECO:0000313" key="6">
    <source>
        <dbReference type="EMBL" id="CAD2219243.1"/>
    </source>
</evidence>
<sequence length="360" mass="42182">MTIQVRALQQKVSLQAANERDLLAKIANLEEMRQRFHGSTVEIERERHNWEAVTRQHEKDIEQLVANKNYNNQQLSILANENENLRAEIQGLLLRESQAVFSLKAKDNEMHELLKAYQNAAKEHESIADNHRYLEREIDNLRAALSVKEEGIIYLQEQVATLHQREQQLILDLQSFEYDNDQLHRKVLQNEGALKQCEAKCAELNQIINAKQCIVEELHQNLSELSKQIVIKENETFLLRRRSESIENELSNLHAALTIERDRNSSLEDCNARLLTKEYLSTSHENGEEAKIEAIKTQCTEFREQLNLKESELQALREERKEMEEELKEERKRSSDALETKRRLEQIVYDQNEVLSHLAK</sequence>
<keyword evidence="3" id="KW-0206">Cytoskeleton</keyword>
<evidence type="ECO:0000256" key="3">
    <source>
        <dbReference type="ARBA" id="ARBA00023212"/>
    </source>
</evidence>
<feature type="coiled-coil region" evidence="5">
    <location>
        <begin position="75"/>
        <end position="123"/>
    </location>
</feature>
<dbReference type="PANTHER" id="PTHR20544:SF0">
    <property type="entry name" value="NUCLEOPROTEIN TPR_MLP1 DOMAIN-CONTAINING PROTEIN"/>
    <property type="match status" value="1"/>
</dbReference>
<feature type="coiled-coil region" evidence="5">
    <location>
        <begin position="292"/>
        <end position="347"/>
    </location>
</feature>
<dbReference type="Proteomes" id="UP000515908">
    <property type="component" value="Chromosome 13"/>
</dbReference>
<evidence type="ECO:0000256" key="5">
    <source>
        <dbReference type="SAM" id="Coils"/>
    </source>
</evidence>
<dbReference type="PANTHER" id="PTHR20544">
    <property type="entry name" value="CENTROSOMAL PROTEIN CEP135"/>
    <property type="match status" value="1"/>
</dbReference>
<dbReference type="AlphaFoldDB" id="A0A7G2CKZ5"/>
<gene>
    <name evidence="6" type="ORF">ADEAN_000674500</name>
</gene>
<evidence type="ECO:0000256" key="1">
    <source>
        <dbReference type="ARBA" id="ARBA00004114"/>
    </source>
</evidence>
<evidence type="ECO:0000313" key="7">
    <source>
        <dbReference type="Proteomes" id="UP000515908"/>
    </source>
</evidence>
<dbReference type="EMBL" id="LR877157">
    <property type="protein sequence ID" value="CAD2219243.1"/>
    <property type="molecule type" value="Genomic_DNA"/>
</dbReference>
<evidence type="ECO:0000256" key="4">
    <source>
        <dbReference type="ARBA" id="ARBA00038123"/>
    </source>
</evidence>
<comment type="subcellular location">
    <subcellularLocation>
        <location evidence="1">Cytoplasm</location>
        <location evidence="1">Cytoskeleton</location>
        <location evidence="1">Microtubule organizing center</location>
        <location evidence="1">Centrosome</location>
        <location evidence="1">Centriole</location>
    </subcellularLocation>
</comment>
<comment type="similarity">
    <text evidence="4">Belongs to the CEP135/TSGA10 family.</text>
</comment>
<keyword evidence="7" id="KW-1185">Reference proteome</keyword>
<evidence type="ECO:0000256" key="2">
    <source>
        <dbReference type="ARBA" id="ARBA00022490"/>
    </source>
</evidence>
<organism evidence="6 7">
    <name type="scientific">Angomonas deanei</name>
    <dbReference type="NCBI Taxonomy" id="59799"/>
    <lineage>
        <taxon>Eukaryota</taxon>
        <taxon>Discoba</taxon>
        <taxon>Euglenozoa</taxon>
        <taxon>Kinetoplastea</taxon>
        <taxon>Metakinetoplastina</taxon>
        <taxon>Trypanosomatida</taxon>
        <taxon>Trypanosomatidae</taxon>
        <taxon>Strigomonadinae</taxon>
        <taxon>Angomonas</taxon>
    </lineage>
</organism>
<reference evidence="6 7" key="1">
    <citation type="submission" date="2020-08" db="EMBL/GenBank/DDBJ databases">
        <authorList>
            <person name="Newling K."/>
            <person name="Davey J."/>
            <person name="Forrester S."/>
        </authorList>
    </citation>
    <scope>NUCLEOTIDE SEQUENCE [LARGE SCALE GENOMIC DNA]</scope>
    <source>
        <strain evidence="7">Crithidia deanei Carvalho (ATCC PRA-265)</strain>
    </source>
</reference>